<comment type="caution">
    <text evidence="1">The sequence shown here is derived from an EMBL/GenBank/DDBJ whole genome shotgun (WGS) entry which is preliminary data.</text>
</comment>
<name>A0A428QNX3_9HYPO</name>
<accession>A0A428QNX3</accession>
<organism evidence="1 2">
    <name type="scientific">Fusarium duplospermum</name>
    <dbReference type="NCBI Taxonomy" id="1325734"/>
    <lineage>
        <taxon>Eukaryota</taxon>
        <taxon>Fungi</taxon>
        <taxon>Dikarya</taxon>
        <taxon>Ascomycota</taxon>
        <taxon>Pezizomycotina</taxon>
        <taxon>Sordariomycetes</taxon>
        <taxon>Hypocreomycetidae</taxon>
        <taxon>Hypocreales</taxon>
        <taxon>Nectriaceae</taxon>
        <taxon>Fusarium</taxon>
        <taxon>Fusarium solani species complex</taxon>
    </lineage>
</organism>
<dbReference type="Proteomes" id="UP000288168">
    <property type="component" value="Unassembled WGS sequence"/>
</dbReference>
<reference evidence="1 2" key="1">
    <citation type="submission" date="2017-06" db="EMBL/GenBank/DDBJ databases">
        <title>Comparative genomic analysis of Ambrosia Fusariam Clade fungi.</title>
        <authorList>
            <person name="Stajich J.E."/>
            <person name="Carrillo J."/>
            <person name="Kijimoto T."/>
            <person name="Eskalen A."/>
            <person name="O'Donnell K."/>
            <person name="Kasson M."/>
        </authorList>
    </citation>
    <scope>NUCLEOTIDE SEQUENCE [LARGE SCALE GENOMIC DNA]</scope>
    <source>
        <strain evidence="1 2">NRRL62584</strain>
    </source>
</reference>
<dbReference type="AlphaFoldDB" id="A0A428QNX3"/>
<gene>
    <name evidence="1" type="ORF">CEP54_003463</name>
</gene>
<protein>
    <submittedName>
        <fullName evidence="1">Uncharacterized protein</fullName>
    </submittedName>
</protein>
<evidence type="ECO:0000313" key="2">
    <source>
        <dbReference type="Proteomes" id="UP000288168"/>
    </source>
</evidence>
<dbReference type="EMBL" id="NKCI01000022">
    <property type="protein sequence ID" value="RSL66994.1"/>
    <property type="molecule type" value="Genomic_DNA"/>
</dbReference>
<evidence type="ECO:0000313" key="1">
    <source>
        <dbReference type="EMBL" id="RSL66994.1"/>
    </source>
</evidence>
<proteinExistence type="predicted"/>
<sequence>MQTYRSGTHNAGGKDERGWNPCPLITIHVTYDLIPVMISSPVGDIGSATFLVVGRLLGHCELVTTVN</sequence>
<keyword evidence="2" id="KW-1185">Reference proteome</keyword>